<dbReference type="Proteomes" id="UP000189632">
    <property type="component" value="Chromosome"/>
</dbReference>
<gene>
    <name evidence="1" type="ORF">BBC0122_000810</name>
</gene>
<evidence type="ECO:0000313" key="2">
    <source>
        <dbReference type="Proteomes" id="UP000189632"/>
    </source>
</evidence>
<protein>
    <submittedName>
        <fullName evidence="1">Uncharacterized protein</fullName>
    </submittedName>
</protein>
<sequence>MSHPPQTYRRVEPDFLIKGNPFYSLPFLPFNQFVCKEEPVLFFPCHIDQAYSTRTVSYQHLQSVEDGGNILRTGEMVFAITN</sequence>
<dbReference type="EMBL" id="CP015625">
    <property type="protein sequence ID" value="AQT46222.1"/>
    <property type="molecule type" value="Genomic_DNA"/>
</dbReference>
<dbReference type="AlphaFoldDB" id="A0A1U9MEV8"/>
<evidence type="ECO:0000313" key="1">
    <source>
        <dbReference type="EMBL" id="AQT46222.1"/>
    </source>
</evidence>
<accession>A0A1U9MEV8</accession>
<proteinExistence type="predicted"/>
<reference evidence="1 2" key="1">
    <citation type="submission" date="2016-11" db="EMBL/GenBank/DDBJ databases">
        <title>Comparative genomics of Bartonella apis.</title>
        <authorList>
            <person name="Engel P."/>
        </authorList>
    </citation>
    <scope>NUCLEOTIDE SEQUENCE [LARGE SCALE GENOMIC DNA]</scope>
    <source>
        <strain evidence="1 2">BBC0122</strain>
    </source>
</reference>
<keyword evidence="2" id="KW-1185">Reference proteome</keyword>
<dbReference type="KEGG" id="bapi:BBC0122_000810"/>
<organism evidence="1 2">
    <name type="scientific">Bartonella choladocola</name>
    <dbReference type="NCBI Taxonomy" id="2750995"/>
    <lineage>
        <taxon>Bacteria</taxon>
        <taxon>Pseudomonadati</taxon>
        <taxon>Pseudomonadota</taxon>
        <taxon>Alphaproteobacteria</taxon>
        <taxon>Hyphomicrobiales</taxon>
        <taxon>Bartonellaceae</taxon>
        <taxon>Bartonella</taxon>
    </lineage>
</organism>
<name>A0A1U9MEV8_9HYPH</name>